<name>A0AAV8VKV5_9CUCU</name>
<organism evidence="3 4">
    <name type="scientific">Exocentrus adspersus</name>
    <dbReference type="NCBI Taxonomy" id="1586481"/>
    <lineage>
        <taxon>Eukaryota</taxon>
        <taxon>Metazoa</taxon>
        <taxon>Ecdysozoa</taxon>
        <taxon>Arthropoda</taxon>
        <taxon>Hexapoda</taxon>
        <taxon>Insecta</taxon>
        <taxon>Pterygota</taxon>
        <taxon>Neoptera</taxon>
        <taxon>Endopterygota</taxon>
        <taxon>Coleoptera</taxon>
        <taxon>Polyphaga</taxon>
        <taxon>Cucujiformia</taxon>
        <taxon>Chrysomeloidea</taxon>
        <taxon>Cerambycidae</taxon>
        <taxon>Lamiinae</taxon>
        <taxon>Acanthocinini</taxon>
        <taxon>Exocentrus</taxon>
    </lineage>
</organism>
<sequence length="138" mass="15977">MSMMVVMFFVSLVVPVSNPNPADATFTVTFVTRMFSMSVPLYNSFESFVRVRSVFHNTVCAIRFLQGVSTVYMMPVPVFMLLFFVMCVRIVYTVLKLVMSLPWKKNHKILRAIRIVVRQMHNQKQLDMDKICIKKAVA</sequence>
<feature type="signal peptide" evidence="2">
    <location>
        <begin position="1"/>
        <end position="24"/>
    </location>
</feature>
<evidence type="ECO:0000256" key="2">
    <source>
        <dbReference type="SAM" id="SignalP"/>
    </source>
</evidence>
<dbReference type="Proteomes" id="UP001159042">
    <property type="component" value="Unassembled WGS sequence"/>
</dbReference>
<proteinExistence type="predicted"/>
<keyword evidence="1" id="KW-0472">Membrane</keyword>
<feature type="transmembrane region" description="Helical" evidence="1">
    <location>
        <begin position="78"/>
        <end position="98"/>
    </location>
</feature>
<evidence type="ECO:0000313" key="4">
    <source>
        <dbReference type="Proteomes" id="UP001159042"/>
    </source>
</evidence>
<dbReference type="AlphaFoldDB" id="A0AAV8VKV5"/>
<protein>
    <submittedName>
        <fullName evidence="3">Uncharacterized protein</fullName>
    </submittedName>
</protein>
<gene>
    <name evidence="3" type="ORF">NQ315_002465</name>
</gene>
<feature type="chain" id="PRO_5043474076" evidence="2">
    <location>
        <begin position="25"/>
        <end position="138"/>
    </location>
</feature>
<keyword evidence="1" id="KW-1133">Transmembrane helix</keyword>
<keyword evidence="4" id="KW-1185">Reference proteome</keyword>
<keyword evidence="2" id="KW-0732">Signal</keyword>
<accession>A0AAV8VKV5</accession>
<reference evidence="3 4" key="1">
    <citation type="journal article" date="2023" name="Insect Mol. Biol.">
        <title>Genome sequencing provides insights into the evolution of gene families encoding plant cell wall-degrading enzymes in longhorned beetles.</title>
        <authorList>
            <person name="Shin N.R."/>
            <person name="Okamura Y."/>
            <person name="Kirsch R."/>
            <person name="Pauchet Y."/>
        </authorList>
    </citation>
    <scope>NUCLEOTIDE SEQUENCE [LARGE SCALE GENOMIC DNA]</scope>
    <source>
        <strain evidence="3">EAD_L_NR</strain>
    </source>
</reference>
<dbReference type="EMBL" id="JANEYG010000060">
    <property type="protein sequence ID" value="KAJ8914942.1"/>
    <property type="molecule type" value="Genomic_DNA"/>
</dbReference>
<evidence type="ECO:0000256" key="1">
    <source>
        <dbReference type="SAM" id="Phobius"/>
    </source>
</evidence>
<evidence type="ECO:0000313" key="3">
    <source>
        <dbReference type="EMBL" id="KAJ8914942.1"/>
    </source>
</evidence>
<comment type="caution">
    <text evidence="3">The sequence shown here is derived from an EMBL/GenBank/DDBJ whole genome shotgun (WGS) entry which is preliminary data.</text>
</comment>
<keyword evidence="1" id="KW-0812">Transmembrane</keyword>